<dbReference type="GO" id="GO:0030527">
    <property type="term" value="F:structural constituent of chromatin"/>
    <property type="evidence" value="ECO:0007669"/>
    <property type="project" value="InterPro"/>
</dbReference>
<feature type="region of interest" description="Disordered" evidence="7">
    <location>
        <begin position="132"/>
        <end position="173"/>
    </location>
</feature>
<gene>
    <name evidence="9" type="ORF">K7X08_023445</name>
</gene>
<dbReference type="SUPFAM" id="SSF46785">
    <property type="entry name" value="Winged helix' DNA-binding domain"/>
    <property type="match status" value="1"/>
</dbReference>
<dbReference type="SMART" id="SM00526">
    <property type="entry name" value="H15"/>
    <property type="match status" value="1"/>
</dbReference>
<evidence type="ECO:0000256" key="5">
    <source>
        <dbReference type="ARBA" id="ARBA00023242"/>
    </source>
</evidence>
<reference evidence="10" key="1">
    <citation type="journal article" date="2023" name="Proc. Natl. Acad. Sci. U.S.A.">
        <title>Genomic and structural basis for evolution of tropane alkaloid biosynthesis.</title>
        <authorList>
            <person name="Wanga Y.-J."/>
            <person name="Taina T."/>
            <person name="Yua J.-Y."/>
            <person name="Lia J."/>
            <person name="Xua B."/>
            <person name="Chenc J."/>
            <person name="D'Auriad J.C."/>
            <person name="Huanga J.-P."/>
            <person name="Huanga S.-X."/>
        </authorList>
    </citation>
    <scope>NUCLEOTIDE SEQUENCE [LARGE SCALE GENOMIC DNA]</scope>
    <source>
        <strain evidence="10">cv. KIB-2019</strain>
    </source>
</reference>
<dbReference type="GO" id="GO:0045910">
    <property type="term" value="P:negative regulation of DNA recombination"/>
    <property type="evidence" value="ECO:0007669"/>
    <property type="project" value="TreeGrafter"/>
</dbReference>
<dbReference type="GO" id="GO:0005634">
    <property type="term" value="C:nucleus"/>
    <property type="evidence" value="ECO:0007669"/>
    <property type="project" value="UniProtKB-SubCell"/>
</dbReference>
<keyword evidence="10" id="KW-1185">Reference proteome</keyword>
<keyword evidence="3 6" id="KW-0158">Chromosome</keyword>
<accession>A0A9Q1QZD6</accession>
<proteinExistence type="inferred from homology"/>
<dbReference type="PANTHER" id="PTHR11467:SF130">
    <property type="entry name" value="HISTONE H1-LIKE ISOFORM X1"/>
    <property type="match status" value="1"/>
</dbReference>
<evidence type="ECO:0000256" key="4">
    <source>
        <dbReference type="ARBA" id="ARBA00023125"/>
    </source>
</evidence>
<dbReference type="InterPro" id="IPR005818">
    <property type="entry name" value="Histone_H1/H5_H15"/>
</dbReference>
<dbReference type="AlphaFoldDB" id="A0A9Q1QZD6"/>
<dbReference type="InterPro" id="IPR036390">
    <property type="entry name" value="WH_DNA-bd_sf"/>
</dbReference>
<evidence type="ECO:0000256" key="1">
    <source>
        <dbReference type="ARBA" id="ARBA00004123"/>
    </source>
</evidence>
<dbReference type="Gene3D" id="1.10.10.10">
    <property type="entry name" value="Winged helix-like DNA-binding domain superfamily/Winged helix DNA-binding domain"/>
    <property type="match status" value="1"/>
</dbReference>
<evidence type="ECO:0000256" key="2">
    <source>
        <dbReference type="ARBA" id="ARBA00004286"/>
    </source>
</evidence>
<dbReference type="Pfam" id="PF00538">
    <property type="entry name" value="Linker_histone"/>
    <property type="match status" value="1"/>
</dbReference>
<evidence type="ECO:0000256" key="7">
    <source>
        <dbReference type="SAM" id="MobiDB-lite"/>
    </source>
</evidence>
<dbReference type="InterPro" id="IPR005819">
    <property type="entry name" value="H1/H5"/>
</dbReference>
<dbReference type="Proteomes" id="UP001152561">
    <property type="component" value="Unassembled WGS sequence"/>
</dbReference>
<comment type="caution">
    <text evidence="9">The sequence shown here is derived from an EMBL/GenBank/DDBJ whole genome shotgun (WGS) entry which is preliminary data.</text>
</comment>
<evidence type="ECO:0000256" key="6">
    <source>
        <dbReference type="RuleBase" id="RU003894"/>
    </source>
</evidence>
<dbReference type="GO" id="GO:0030261">
    <property type="term" value="P:chromosome condensation"/>
    <property type="evidence" value="ECO:0007669"/>
    <property type="project" value="TreeGrafter"/>
</dbReference>
<dbReference type="CDD" id="cd00073">
    <property type="entry name" value="H15"/>
    <property type="match status" value="1"/>
</dbReference>
<organism evidence="9 10">
    <name type="scientific">Anisodus acutangulus</name>
    <dbReference type="NCBI Taxonomy" id="402998"/>
    <lineage>
        <taxon>Eukaryota</taxon>
        <taxon>Viridiplantae</taxon>
        <taxon>Streptophyta</taxon>
        <taxon>Embryophyta</taxon>
        <taxon>Tracheophyta</taxon>
        <taxon>Spermatophyta</taxon>
        <taxon>Magnoliopsida</taxon>
        <taxon>eudicotyledons</taxon>
        <taxon>Gunneridae</taxon>
        <taxon>Pentapetalae</taxon>
        <taxon>asterids</taxon>
        <taxon>lamiids</taxon>
        <taxon>Solanales</taxon>
        <taxon>Solanaceae</taxon>
        <taxon>Solanoideae</taxon>
        <taxon>Hyoscyameae</taxon>
        <taxon>Anisodus</taxon>
    </lineage>
</organism>
<dbReference type="OrthoDB" id="1110759at2759"/>
<dbReference type="GO" id="GO:0003690">
    <property type="term" value="F:double-stranded DNA binding"/>
    <property type="evidence" value="ECO:0007669"/>
    <property type="project" value="TreeGrafter"/>
</dbReference>
<comment type="similarity">
    <text evidence="6">Belongs to the histone H1/H5 family.</text>
</comment>
<keyword evidence="5 6" id="KW-0539">Nucleus</keyword>
<dbReference type="GO" id="GO:0006334">
    <property type="term" value="P:nucleosome assembly"/>
    <property type="evidence" value="ECO:0007669"/>
    <property type="project" value="InterPro"/>
</dbReference>
<protein>
    <recommendedName>
        <fullName evidence="8">H15 domain-containing protein</fullName>
    </recommendedName>
</protein>
<dbReference type="GO" id="GO:0000786">
    <property type="term" value="C:nucleosome"/>
    <property type="evidence" value="ECO:0007669"/>
    <property type="project" value="InterPro"/>
</dbReference>
<feature type="domain" description="H15" evidence="8">
    <location>
        <begin position="19"/>
        <end position="89"/>
    </location>
</feature>
<comment type="subcellular location">
    <subcellularLocation>
        <location evidence="2">Chromosome</location>
    </subcellularLocation>
    <subcellularLocation>
        <location evidence="1 6">Nucleus</location>
    </subcellularLocation>
</comment>
<dbReference type="PRINTS" id="PR00624">
    <property type="entry name" value="HISTONEH5"/>
</dbReference>
<dbReference type="EMBL" id="JAJAGQ010000018">
    <property type="protein sequence ID" value="KAJ8535725.1"/>
    <property type="molecule type" value="Genomic_DNA"/>
</dbReference>
<sequence>MALAKKKITMKASNSSPIVHPPYFQMIKEAITSLKDRSGSSQPAIAKFIETKYKQFLPPNFKKILSAQLKKLVKSEKLFKINNSYKISANSQKEKTVSHKNLAPKATANKEVQKAAKMKRLSQVKTPEALKKNASIVAGKTGGKMKRLSQVKTPNRQKKTKVVTPMKQKSLKK</sequence>
<evidence type="ECO:0000313" key="10">
    <source>
        <dbReference type="Proteomes" id="UP001152561"/>
    </source>
</evidence>
<evidence type="ECO:0000259" key="8">
    <source>
        <dbReference type="PROSITE" id="PS51504"/>
    </source>
</evidence>
<dbReference type="PANTHER" id="PTHR11467">
    <property type="entry name" value="HISTONE H1"/>
    <property type="match status" value="1"/>
</dbReference>
<evidence type="ECO:0000313" key="9">
    <source>
        <dbReference type="EMBL" id="KAJ8535725.1"/>
    </source>
</evidence>
<feature type="compositionally biased region" description="Basic residues" evidence="7">
    <location>
        <begin position="143"/>
        <end position="161"/>
    </location>
</feature>
<evidence type="ECO:0000256" key="3">
    <source>
        <dbReference type="ARBA" id="ARBA00022454"/>
    </source>
</evidence>
<dbReference type="GO" id="GO:0031492">
    <property type="term" value="F:nucleosomal DNA binding"/>
    <property type="evidence" value="ECO:0007669"/>
    <property type="project" value="TreeGrafter"/>
</dbReference>
<dbReference type="InterPro" id="IPR036388">
    <property type="entry name" value="WH-like_DNA-bd_sf"/>
</dbReference>
<dbReference type="PROSITE" id="PS51504">
    <property type="entry name" value="H15"/>
    <property type="match status" value="1"/>
</dbReference>
<keyword evidence="4 6" id="KW-0238">DNA-binding</keyword>
<name>A0A9Q1QZD6_9SOLA</name>